<comment type="caution">
    <text evidence="2">The sequence shown here is derived from an EMBL/GenBank/DDBJ whole genome shotgun (WGS) entry which is preliminary data.</text>
</comment>
<sequence>MQNGFGFCSGDPPGTSSALSVQIDSRDSQAHKSGEEGLLHVGVLLEGHVLDNRGQLVVVSNHDPAFQPAVAILWVL</sequence>
<accession>A0A4Z2FD54</accession>
<evidence type="ECO:0000313" key="3">
    <source>
        <dbReference type="Proteomes" id="UP000314294"/>
    </source>
</evidence>
<dbReference type="Proteomes" id="UP000314294">
    <property type="component" value="Unassembled WGS sequence"/>
</dbReference>
<evidence type="ECO:0000256" key="1">
    <source>
        <dbReference type="SAM" id="MobiDB-lite"/>
    </source>
</evidence>
<feature type="region of interest" description="Disordered" evidence="1">
    <location>
        <begin position="1"/>
        <end position="32"/>
    </location>
</feature>
<evidence type="ECO:0000313" key="2">
    <source>
        <dbReference type="EMBL" id="TNN39069.1"/>
    </source>
</evidence>
<dbReference type="AlphaFoldDB" id="A0A4Z2FD54"/>
<name>A0A4Z2FD54_9TELE</name>
<dbReference type="EMBL" id="SRLO01001311">
    <property type="protein sequence ID" value="TNN39069.1"/>
    <property type="molecule type" value="Genomic_DNA"/>
</dbReference>
<protein>
    <submittedName>
        <fullName evidence="2">Uncharacterized protein</fullName>
    </submittedName>
</protein>
<gene>
    <name evidence="2" type="ORF">EYF80_050761</name>
</gene>
<reference evidence="2 3" key="1">
    <citation type="submission" date="2019-03" db="EMBL/GenBank/DDBJ databases">
        <title>First draft genome of Liparis tanakae, snailfish: a comprehensive survey of snailfish specific genes.</title>
        <authorList>
            <person name="Kim W."/>
            <person name="Song I."/>
            <person name="Jeong J.-H."/>
            <person name="Kim D."/>
            <person name="Kim S."/>
            <person name="Ryu S."/>
            <person name="Song J.Y."/>
            <person name="Lee S.K."/>
        </authorList>
    </citation>
    <scope>NUCLEOTIDE SEQUENCE [LARGE SCALE GENOMIC DNA]</scope>
    <source>
        <tissue evidence="2">Muscle</tissue>
    </source>
</reference>
<proteinExistence type="predicted"/>
<feature type="compositionally biased region" description="Polar residues" evidence="1">
    <location>
        <begin position="14"/>
        <end position="23"/>
    </location>
</feature>
<keyword evidence="3" id="KW-1185">Reference proteome</keyword>
<organism evidence="2 3">
    <name type="scientific">Liparis tanakae</name>
    <name type="common">Tanaka's snailfish</name>
    <dbReference type="NCBI Taxonomy" id="230148"/>
    <lineage>
        <taxon>Eukaryota</taxon>
        <taxon>Metazoa</taxon>
        <taxon>Chordata</taxon>
        <taxon>Craniata</taxon>
        <taxon>Vertebrata</taxon>
        <taxon>Euteleostomi</taxon>
        <taxon>Actinopterygii</taxon>
        <taxon>Neopterygii</taxon>
        <taxon>Teleostei</taxon>
        <taxon>Neoteleostei</taxon>
        <taxon>Acanthomorphata</taxon>
        <taxon>Eupercaria</taxon>
        <taxon>Perciformes</taxon>
        <taxon>Cottioidei</taxon>
        <taxon>Cottales</taxon>
        <taxon>Liparidae</taxon>
        <taxon>Liparis</taxon>
    </lineage>
</organism>